<accession>A0A438IQI9</accession>
<organism evidence="2 3">
    <name type="scientific">Vitis vinifera</name>
    <name type="common">Grape</name>
    <dbReference type="NCBI Taxonomy" id="29760"/>
    <lineage>
        <taxon>Eukaryota</taxon>
        <taxon>Viridiplantae</taxon>
        <taxon>Streptophyta</taxon>
        <taxon>Embryophyta</taxon>
        <taxon>Tracheophyta</taxon>
        <taxon>Spermatophyta</taxon>
        <taxon>Magnoliopsida</taxon>
        <taxon>eudicotyledons</taxon>
        <taxon>Gunneridae</taxon>
        <taxon>Pentapetalae</taxon>
        <taxon>rosids</taxon>
        <taxon>Vitales</taxon>
        <taxon>Vitaceae</taxon>
        <taxon>Viteae</taxon>
        <taxon>Vitis</taxon>
    </lineage>
</organism>
<feature type="compositionally biased region" description="Basic residues" evidence="1">
    <location>
        <begin position="63"/>
        <end position="73"/>
    </location>
</feature>
<dbReference type="EMBL" id="QGNW01000090">
    <property type="protein sequence ID" value="RVW98962.1"/>
    <property type="molecule type" value="Genomic_DNA"/>
</dbReference>
<dbReference type="Proteomes" id="UP000288805">
    <property type="component" value="Unassembled WGS sequence"/>
</dbReference>
<dbReference type="AlphaFoldDB" id="A0A438IQI9"/>
<proteinExistence type="predicted"/>
<protein>
    <submittedName>
        <fullName evidence="2">Uncharacterized protein</fullName>
    </submittedName>
</protein>
<gene>
    <name evidence="2" type="ORF">CK203_033736</name>
</gene>
<feature type="region of interest" description="Disordered" evidence="1">
    <location>
        <begin position="1"/>
        <end position="97"/>
    </location>
</feature>
<name>A0A438IQI9_VITVI</name>
<sequence>MARIRGGHIDPSVSREAQPSASAPQDSSQAPTILSFDGGVPSSPPQRQYSTWRPPTSPPPKPSIHRIPPKRVRTLGLGETSRQSQPDSQTPTNSQHPSGIALEAIIKRPMVTAPPIEGTSDCRARPFHYELYFDIEAMEFFYPRVAMDLYQSMTTQGDQSPTTIHFNIDRRQGIFPLQHLVQRQCAILDALFRISEGLYFGPHHLIMATLLYFEEKVHMKKLQRADTIPLLFSRLLCHILEHVGYPTKPHLERHYHCREHFTLDQWTQLAGKNL</sequence>
<feature type="compositionally biased region" description="Polar residues" evidence="1">
    <location>
        <begin position="80"/>
        <end position="97"/>
    </location>
</feature>
<comment type="caution">
    <text evidence="2">The sequence shown here is derived from an EMBL/GenBank/DDBJ whole genome shotgun (WGS) entry which is preliminary data.</text>
</comment>
<evidence type="ECO:0000313" key="3">
    <source>
        <dbReference type="Proteomes" id="UP000288805"/>
    </source>
</evidence>
<evidence type="ECO:0000313" key="2">
    <source>
        <dbReference type="EMBL" id="RVW98962.1"/>
    </source>
</evidence>
<evidence type="ECO:0000256" key="1">
    <source>
        <dbReference type="SAM" id="MobiDB-lite"/>
    </source>
</evidence>
<reference evidence="2 3" key="1">
    <citation type="journal article" date="2018" name="PLoS Genet.">
        <title>Population sequencing reveals clonal diversity and ancestral inbreeding in the grapevine cultivar Chardonnay.</title>
        <authorList>
            <person name="Roach M.J."/>
            <person name="Johnson D.L."/>
            <person name="Bohlmann J."/>
            <person name="van Vuuren H.J."/>
            <person name="Jones S.J."/>
            <person name="Pretorius I.S."/>
            <person name="Schmidt S.A."/>
            <person name="Borneman A.R."/>
        </authorList>
    </citation>
    <scope>NUCLEOTIDE SEQUENCE [LARGE SCALE GENOMIC DNA]</scope>
    <source>
        <strain evidence="3">cv. Chardonnay</strain>
        <tissue evidence="2">Leaf</tissue>
    </source>
</reference>
<feature type="compositionally biased region" description="Low complexity" evidence="1">
    <location>
        <begin position="17"/>
        <end position="31"/>
    </location>
</feature>